<keyword evidence="2" id="KW-1185">Reference proteome</keyword>
<organism evidence="1 2">
    <name type="scientific">Escherichia phage vB_EcoM-VpaE1</name>
    <dbReference type="NCBI Taxonomy" id="1555238"/>
    <lineage>
        <taxon>Viruses</taxon>
        <taxon>Duplodnaviria</taxon>
        <taxon>Heunggongvirae</taxon>
        <taxon>Uroviricota</taxon>
        <taxon>Caudoviricetes</taxon>
        <taxon>Andersonviridae</taxon>
        <taxon>Ounavirinae</taxon>
        <taxon>Felixounavirus</taxon>
        <taxon>Felixounavirus VpaE1</taxon>
    </lineage>
</organism>
<protein>
    <submittedName>
        <fullName evidence="1">Uncharacterized protein</fullName>
    </submittedName>
</protein>
<evidence type="ECO:0000313" key="1">
    <source>
        <dbReference type="EMBL" id="AIW02381.1"/>
    </source>
</evidence>
<sequence>MSKTIRRKGLKNVHGLYEWRNEVRNRENASEVYYHSDMMSRKGGSYDFTSQPCREIKKATKRLTRTQIRQLSKTSFLDEDFDIDSKSPKKAAKNTYMYW</sequence>
<gene>
    <name evidence="1" type="ORF">VpaE1_121</name>
</gene>
<name>A0A0A0RKB6_9CAUD</name>
<reference evidence="1 2" key="1">
    <citation type="submission" date="2014-09" db="EMBL/GenBank/DDBJ databases">
        <title>Genome of Escherichia coli infecting bacteriophage vB_EcoM-VpaE1.</title>
        <authorList>
            <person name="Truncaite L."/>
            <person name="Simoliunas E."/>
            <person name="Zajanckauskaite A."/>
            <person name="Kaliniene L."/>
            <person name="Vilkaityte M."/>
            <person name="Meskys R."/>
        </authorList>
    </citation>
    <scope>NUCLEOTIDE SEQUENCE [LARGE SCALE GENOMIC DNA]</scope>
    <source>
        <strain evidence="1">VpaE1</strain>
    </source>
</reference>
<accession>A0A0A0RKB6</accession>
<proteinExistence type="predicted"/>
<dbReference type="RefSeq" id="YP_009147390.1">
    <property type="nucleotide sequence ID" value="NC_027337.1"/>
</dbReference>
<evidence type="ECO:0000313" key="2">
    <source>
        <dbReference type="Proteomes" id="UP000030212"/>
    </source>
</evidence>
<dbReference type="Proteomes" id="UP000030212">
    <property type="component" value="Genome"/>
</dbReference>
<dbReference type="EMBL" id="KM657822">
    <property type="protein sequence ID" value="AIW02381.1"/>
    <property type="molecule type" value="Genomic_DNA"/>
</dbReference>
<dbReference type="OrthoDB" id="17122at10239"/>
<dbReference type="GeneID" id="24722139"/>
<dbReference type="KEGG" id="vg:24722139"/>